<gene>
    <name evidence="12" type="primary">KPC1</name>
    <name evidence="12" type="ORF">TSPGSL018_9625</name>
</gene>
<evidence type="ECO:0000259" key="11">
    <source>
        <dbReference type="PROSITE" id="PS51698"/>
    </source>
</evidence>
<dbReference type="EMBL" id="GBEZ01018372">
    <property type="protein sequence ID" value="JAC68057.1"/>
    <property type="molecule type" value="Transcribed_RNA"/>
</dbReference>
<evidence type="ECO:0000256" key="2">
    <source>
        <dbReference type="ARBA" id="ARBA00004123"/>
    </source>
</evidence>
<comment type="pathway">
    <text evidence="4">Protein modification; protein ubiquitination.</text>
</comment>
<dbReference type="GO" id="GO:0005737">
    <property type="term" value="C:cytoplasm"/>
    <property type="evidence" value="ECO:0007669"/>
    <property type="project" value="UniProtKB-SubCell"/>
</dbReference>
<dbReference type="GO" id="GO:0005634">
    <property type="term" value="C:nucleus"/>
    <property type="evidence" value="ECO:0007669"/>
    <property type="project" value="UniProtKB-SubCell"/>
</dbReference>
<dbReference type="InterPro" id="IPR057987">
    <property type="entry name" value="TPR_RNF123/RKP"/>
</dbReference>
<dbReference type="GO" id="GO:0036503">
    <property type="term" value="P:ERAD pathway"/>
    <property type="evidence" value="ECO:0007669"/>
    <property type="project" value="InterPro"/>
</dbReference>
<feature type="domain" description="U-box" evidence="11">
    <location>
        <begin position="710"/>
        <end position="784"/>
    </location>
</feature>
<evidence type="ECO:0000256" key="3">
    <source>
        <dbReference type="ARBA" id="ARBA00004496"/>
    </source>
</evidence>
<evidence type="ECO:0000256" key="8">
    <source>
        <dbReference type="ARBA" id="ARBA00022679"/>
    </source>
</evidence>
<dbReference type="GO" id="GO:0000151">
    <property type="term" value="C:ubiquitin ligase complex"/>
    <property type="evidence" value="ECO:0007669"/>
    <property type="project" value="InterPro"/>
</dbReference>
<dbReference type="GO" id="GO:0006511">
    <property type="term" value="P:ubiquitin-dependent protein catabolic process"/>
    <property type="evidence" value="ECO:0007669"/>
    <property type="project" value="InterPro"/>
</dbReference>
<dbReference type="EC" id="2.3.2.27" evidence="6"/>
<keyword evidence="8" id="KW-0808">Transferase</keyword>
<evidence type="ECO:0000256" key="4">
    <source>
        <dbReference type="ARBA" id="ARBA00004906"/>
    </source>
</evidence>
<evidence type="ECO:0000256" key="9">
    <source>
        <dbReference type="ARBA" id="ARBA00022786"/>
    </source>
</evidence>
<dbReference type="AlphaFoldDB" id="A0A061R568"/>
<accession>A0A061R568</accession>
<dbReference type="Pfam" id="PF04564">
    <property type="entry name" value="U-box"/>
    <property type="match status" value="1"/>
</dbReference>
<dbReference type="Pfam" id="PF25576">
    <property type="entry name" value="TPR_RNF123"/>
    <property type="match status" value="1"/>
</dbReference>
<evidence type="ECO:0000313" key="12">
    <source>
        <dbReference type="EMBL" id="JAC68057.1"/>
    </source>
</evidence>
<dbReference type="Pfam" id="PF10408">
    <property type="entry name" value="Ufd2P_core"/>
    <property type="match status" value="1"/>
</dbReference>
<comment type="subcellular location">
    <subcellularLocation>
        <location evidence="3">Cytoplasm</location>
    </subcellularLocation>
    <subcellularLocation>
        <location evidence="2">Nucleus</location>
    </subcellularLocation>
</comment>
<evidence type="ECO:0000256" key="7">
    <source>
        <dbReference type="ARBA" id="ARBA00022490"/>
    </source>
</evidence>
<dbReference type="Gene3D" id="3.30.40.10">
    <property type="entry name" value="Zinc/RING finger domain, C3HC4 (zinc finger)"/>
    <property type="match status" value="1"/>
</dbReference>
<comment type="catalytic activity">
    <reaction evidence="1">
        <text>S-ubiquitinyl-[E2 ubiquitin-conjugating enzyme]-L-cysteine + [acceptor protein]-L-lysine = [E2 ubiquitin-conjugating enzyme]-L-cysteine + N(6)-ubiquitinyl-[acceptor protein]-L-lysine.</text>
        <dbReference type="EC" id="2.3.2.27"/>
    </reaction>
</comment>
<dbReference type="InterPro" id="IPR003613">
    <property type="entry name" value="Ubox_domain"/>
</dbReference>
<comment type="similarity">
    <text evidence="5">Belongs to the ubiquitin conjugation factor E4 family.</text>
</comment>
<keyword evidence="9" id="KW-0833">Ubl conjugation pathway</keyword>
<dbReference type="CDD" id="cd16657">
    <property type="entry name" value="RING-Ubox_UBE4A"/>
    <property type="match status" value="1"/>
</dbReference>
<dbReference type="SUPFAM" id="SSF57850">
    <property type="entry name" value="RING/U-box"/>
    <property type="match status" value="1"/>
</dbReference>
<sequence length="784" mass="88079">MKMPSFCATVEGFLSRKQPTAADLAALLPSVWWEGREGDDEVCSQERMLRTMAELELSTAKLEDAHYRLFCLLLEQPAAAVCGAPQACEEMSALMFFLQHLCAKNKGASRNVRPPGLSDNSVLVSAFFALLRMLRPHLAGGQPGLGSLPAAEVFVYGASGLGTVYSELPRLGGNLSFLRKETPVPDAELGEVEVPPFSESELRGEGSPLTMSEAPFVLDAMSVLYNLGVSTNFKAYSYHQQNQLQALQQLEDTERRLRRSSASLSGQWSRHLKETRSVFFDDVVEGVRYTTWYEVMLLSQTKRQSLFHFCAYVSRMLLELGRRQALFCYVPELYIHASVEAFHALRRQGDYGCPDSEAARGIQDVITFLVSHFADTRVIDPSLKDMLLQSISMLLQYRRFVDAFEANEAARAQLMQRLLDSFDNKFWVPVSAILLRLIRGRGFGRPAAKVLELASSVFQDCFREASREDPDAFNAFLQRLLNILNWTMTEFAVACNDLQELNREHTGHRVPNLQQHQRKCRIMFELSVNLERIVEFVALEVPAAFLRGSSLNIVRAVEIIRFILSHASAGPDGNPFHDFFTTTPNAEKISRPVMLAPVVGTLAGLWRAQVDEGQTQRMQSWLLKSRPGKLWGPDPQSAPLQQLESHLLDENVSCEPESLRLLETLPWQETFPDDVALRDTLSDLQQLNKRIADLAESRPSGKSAGEETDDVPEEFLDPIMACVMLDPVVLPDSGITVDRSTIERHLMSQQNDPFNRSALTVEMLTPDAVLKARIDEWVRKRAAH</sequence>
<keyword evidence="10" id="KW-0539">Nucleus</keyword>
<reference evidence="12" key="1">
    <citation type="submission" date="2014-05" db="EMBL/GenBank/DDBJ databases">
        <title>The transcriptome of the halophilic microalga Tetraselmis sp. GSL018 isolated from the Great Salt Lake, Utah.</title>
        <authorList>
            <person name="Jinkerson R.E."/>
            <person name="D'Adamo S."/>
            <person name="Posewitz M.C."/>
        </authorList>
    </citation>
    <scope>NUCLEOTIDE SEQUENCE</scope>
    <source>
        <strain evidence="12">GSL018</strain>
    </source>
</reference>
<dbReference type="UniPathway" id="UPA00143"/>
<dbReference type="SMART" id="SM00504">
    <property type="entry name" value="Ubox"/>
    <property type="match status" value="1"/>
</dbReference>
<organism evidence="12">
    <name type="scientific">Tetraselmis sp. GSL018</name>
    <dbReference type="NCBI Taxonomy" id="582737"/>
    <lineage>
        <taxon>Eukaryota</taxon>
        <taxon>Viridiplantae</taxon>
        <taxon>Chlorophyta</taxon>
        <taxon>core chlorophytes</taxon>
        <taxon>Chlorodendrophyceae</taxon>
        <taxon>Chlorodendrales</taxon>
        <taxon>Chlorodendraceae</taxon>
        <taxon>Tetraselmis</taxon>
    </lineage>
</organism>
<dbReference type="FunFam" id="3.30.40.10:FF:000055">
    <property type="entry name" value="Ubiquitin conjugation factor e4 a"/>
    <property type="match status" value="1"/>
</dbReference>
<dbReference type="PANTHER" id="PTHR13931:SF2">
    <property type="entry name" value="UBIQUITIN CONJUGATION FACTOR E4 B"/>
    <property type="match status" value="1"/>
</dbReference>
<evidence type="ECO:0000256" key="6">
    <source>
        <dbReference type="ARBA" id="ARBA00012483"/>
    </source>
</evidence>
<evidence type="ECO:0000256" key="1">
    <source>
        <dbReference type="ARBA" id="ARBA00000900"/>
    </source>
</evidence>
<dbReference type="InterPro" id="IPR019474">
    <property type="entry name" value="Ub_conjug_fac_E4_core"/>
</dbReference>
<dbReference type="GO" id="GO:0000209">
    <property type="term" value="P:protein polyubiquitination"/>
    <property type="evidence" value="ECO:0007669"/>
    <property type="project" value="TreeGrafter"/>
</dbReference>
<dbReference type="GO" id="GO:0034450">
    <property type="term" value="F:ubiquitin-ubiquitin ligase activity"/>
    <property type="evidence" value="ECO:0007669"/>
    <property type="project" value="InterPro"/>
</dbReference>
<evidence type="ECO:0000256" key="5">
    <source>
        <dbReference type="ARBA" id="ARBA00007434"/>
    </source>
</evidence>
<evidence type="ECO:0000256" key="10">
    <source>
        <dbReference type="ARBA" id="ARBA00023242"/>
    </source>
</evidence>
<name>A0A061R568_9CHLO</name>
<dbReference type="PANTHER" id="PTHR13931">
    <property type="entry name" value="UBIQUITINATION FACTOR E4"/>
    <property type="match status" value="1"/>
</dbReference>
<dbReference type="PROSITE" id="PS51698">
    <property type="entry name" value="U_BOX"/>
    <property type="match status" value="1"/>
</dbReference>
<dbReference type="InterPro" id="IPR013083">
    <property type="entry name" value="Znf_RING/FYVE/PHD"/>
</dbReference>
<keyword evidence="7" id="KW-0963">Cytoplasm</keyword>
<protein>
    <recommendedName>
        <fullName evidence="6">RING-type E3 ubiquitin transferase</fullName>
        <ecNumber evidence="6">2.3.2.27</ecNumber>
    </recommendedName>
</protein>
<dbReference type="InterPro" id="IPR045132">
    <property type="entry name" value="UBE4"/>
</dbReference>
<proteinExistence type="inferred from homology"/>